<keyword evidence="2" id="KW-0645">Protease</keyword>
<evidence type="ECO:0000256" key="3">
    <source>
        <dbReference type="ARBA" id="ARBA00022801"/>
    </source>
</evidence>
<dbReference type="InterPro" id="IPR008580">
    <property type="entry name" value="PPPDE_dom"/>
</dbReference>
<dbReference type="GO" id="GO:0070646">
    <property type="term" value="P:protein modification by small protein removal"/>
    <property type="evidence" value="ECO:0007669"/>
    <property type="project" value="TreeGrafter"/>
</dbReference>
<comment type="similarity">
    <text evidence="1">Belongs to the DeSI family.</text>
</comment>
<evidence type="ECO:0000313" key="5">
    <source>
        <dbReference type="EMBL" id="GAA54686.1"/>
    </source>
</evidence>
<dbReference type="GO" id="GO:0008233">
    <property type="term" value="F:peptidase activity"/>
    <property type="evidence" value="ECO:0007669"/>
    <property type="project" value="UniProtKB-KW"/>
</dbReference>
<dbReference type="EMBL" id="DF143913">
    <property type="protein sequence ID" value="GAA54686.1"/>
    <property type="molecule type" value="Genomic_DNA"/>
</dbReference>
<keyword evidence="3" id="KW-0378">Hydrolase</keyword>
<evidence type="ECO:0000256" key="1">
    <source>
        <dbReference type="ARBA" id="ARBA00008140"/>
    </source>
</evidence>
<organism evidence="5 6">
    <name type="scientific">Clonorchis sinensis</name>
    <name type="common">Chinese liver fluke</name>
    <dbReference type="NCBI Taxonomy" id="79923"/>
    <lineage>
        <taxon>Eukaryota</taxon>
        <taxon>Metazoa</taxon>
        <taxon>Spiralia</taxon>
        <taxon>Lophotrochozoa</taxon>
        <taxon>Platyhelminthes</taxon>
        <taxon>Trematoda</taxon>
        <taxon>Digenea</taxon>
        <taxon>Opisthorchiida</taxon>
        <taxon>Opisthorchiata</taxon>
        <taxon>Opisthorchiidae</taxon>
        <taxon>Clonorchis</taxon>
    </lineage>
</organism>
<keyword evidence="6" id="KW-1185">Reference proteome</keyword>
<evidence type="ECO:0000259" key="4">
    <source>
        <dbReference type="PROSITE" id="PS51858"/>
    </source>
</evidence>
<dbReference type="SMART" id="SM01179">
    <property type="entry name" value="DUF862"/>
    <property type="match status" value="1"/>
</dbReference>
<dbReference type="InterPro" id="IPR042266">
    <property type="entry name" value="PPPDE_sf"/>
</dbReference>
<dbReference type="PANTHER" id="PTHR12378">
    <property type="entry name" value="DESUMOYLATING ISOPEPTIDASE"/>
    <property type="match status" value="1"/>
</dbReference>
<reference evidence="5" key="1">
    <citation type="journal article" date="2011" name="Genome Biol.">
        <title>The draft genome of the carcinogenic human liver fluke Clonorchis sinensis.</title>
        <authorList>
            <person name="Wang X."/>
            <person name="Chen W."/>
            <person name="Huang Y."/>
            <person name="Sun J."/>
            <person name="Men J."/>
            <person name="Liu H."/>
            <person name="Luo F."/>
            <person name="Guo L."/>
            <person name="Lv X."/>
            <person name="Deng C."/>
            <person name="Zhou C."/>
            <person name="Fan Y."/>
            <person name="Li X."/>
            <person name="Huang L."/>
            <person name="Hu Y."/>
            <person name="Liang C."/>
            <person name="Hu X."/>
            <person name="Xu J."/>
            <person name="Yu X."/>
        </authorList>
    </citation>
    <scope>NUCLEOTIDE SEQUENCE [LARGE SCALE GENOMIC DNA]</scope>
    <source>
        <strain evidence="5">Henan</strain>
    </source>
</reference>
<dbReference type="PANTHER" id="PTHR12378:SF7">
    <property type="entry name" value="DESUMOYLATING ISOPEPTIDASE 1"/>
    <property type="match status" value="1"/>
</dbReference>
<dbReference type="Pfam" id="PF05903">
    <property type="entry name" value="Peptidase_C97"/>
    <property type="match status" value="1"/>
</dbReference>
<dbReference type="GO" id="GO:0006508">
    <property type="term" value="P:proteolysis"/>
    <property type="evidence" value="ECO:0007669"/>
    <property type="project" value="UniProtKB-KW"/>
</dbReference>
<sequence>MSFSLHHEKSAQRTFAILRMIRRTFSRIARMDFQILYGACVRPLLEYANQVVYTGHMKDVALIERVQRGATKQMRLPQKFLLIKRPSPGSGGRLLPLWQLPNARRTYLKPHTKPVDSRRSLEAHPNYFRLNYRFFEVVTFTASYSYPFTLAGDMLLIALYLSVRTFKVTVHHRFAFCCRYTGVLAQIKQIEAILWVHVTPASDKYCGYGELRAIHQTGCGSRGTVIATPYLGPCTAPCMNVLGLRCPCIHGCTFDDARVPWIPGLKSIPLGLRLTHIHPSLALTLLRSIVHMVAVYRYRIIDLHTGFIGQVCNAAVKLEARQKLREEIIKTNSRKCKEAYGRFLVSAFTPQYQKIFFRHTTVLERCVPPHSTPFGKLPVSRSTVSLRLGSTIPLVFRSCCLKLSCVPRKLREPKFFRSLHSSEGCDHIQLGHVAKRTTRRRLSAGIKSGRGASARVRNTTPTPVYPAAVASASAETDVPVARVYTGTGKEMGVASSRLVLLTRPAVYTNFCFTLLTDGRELIGARHSVLRYTYSLVMFDVYLYVYDLSCGVVKALSPIALGKQIDGIWHTSVVLHNKEYFYGSHGISFCTPEHTVLGKPGQKVYMGQTSVTEAELSNYLEHLAVTSFRGGHYRLFDHNCNTFSNHLCGYLTNKEIPEYIVSLPADVASTPLGAVLKPYLNTLSVGLNNVPQFGLEATKEIGVTTKLVVTTSVSDTNNHCIEEIKRSFVPILFDEPLPSDIIPHRVHLLWSDDDHSTKAELAVAATKIVVESQSSVNLTPEHYSLLELSELETADQCLVACELFRLALWRDPDLLTAMLTDPDRHLHRLAVAELPVTSPNEVLDLTVAKAKVGRSFINRSFTFRPVLKQRYVYRLTTTLMSLDFEGLFDCVDWSVLRMFNRFVVGRLVMQVLESLQNSTAQIATGEDHVGHDFADVIVLS</sequence>
<name>G7YP05_CLOSI</name>
<accession>G7YP05</accession>
<feature type="domain" description="PPPDE" evidence="4">
    <location>
        <begin position="538"/>
        <end position="680"/>
    </location>
</feature>
<dbReference type="Proteomes" id="UP000008909">
    <property type="component" value="Unassembled WGS sequence"/>
</dbReference>
<dbReference type="AlphaFoldDB" id="G7YP05"/>
<proteinExistence type="inferred from homology"/>
<evidence type="ECO:0000256" key="2">
    <source>
        <dbReference type="ARBA" id="ARBA00022670"/>
    </source>
</evidence>
<gene>
    <name evidence="5" type="ORF">CLF_104834</name>
</gene>
<dbReference type="Gene3D" id="3.90.1720.30">
    <property type="entry name" value="PPPDE domains"/>
    <property type="match status" value="1"/>
</dbReference>
<dbReference type="PROSITE" id="PS51858">
    <property type="entry name" value="PPPDE"/>
    <property type="match status" value="1"/>
</dbReference>
<protein>
    <submittedName>
        <fullName evidence="5">PPPDE peptidase domain-containing protein 2</fullName>
    </submittedName>
</protein>
<reference key="2">
    <citation type="submission" date="2011-10" db="EMBL/GenBank/DDBJ databases">
        <title>The genome and transcriptome sequence of Clonorchis sinensis provide insights into the carcinogenic liver fluke.</title>
        <authorList>
            <person name="Wang X."/>
            <person name="Huang Y."/>
            <person name="Chen W."/>
            <person name="Liu H."/>
            <person name="Guo L."/>
            <person name="Chen Y."/>
            <person name="Luo F."/>
            <person name="Zhou W."/>
            <person name="Sun J."/>
            <person name="Mao Q."/>
            <person name="Liang P."/>
            <person name="Zhou C."/>
            <person name="Tian Y."/>
            <person name="Men J."/>
            <person name="Lv X."/>
            <person name="Huang L."/>
            <person name="Zhou J."/>
            <person name="Hu Y."/>
            <person name="Li R."/>
            <person name="Zhang F."/>
            <person name="Lei H."/>
            <person name="Li X."/>
            <person name="Hu X."/>
            <person name="Liang C."/>
            <person name="Xu J."/>
            <person name="Wu Z."/>
            <person name="Yu X."/>
        </authorList>
    </citation>
    <scope>NUCLEOTIDE SEQUENCE</scope>
    <source>
        <strain>Henan</strain>
    </source>
</reference>
<evidence type="ECO:0000313" key="6">
    <source>
        <dbReference type="Proteomes" id="UP000008909"/>
    </source>
</evidence>